<dbReference type="AlphaFoldDB" id="A0A1M7ZFN9"/>
<dbReference type="Gene3D" id="1.50.10.10">
    <property type="match status" value="1"/>
</dbReference>
<dbReference type="RefSeq" id="WP_083586469.1">
    <property type="nucleotide sequence ID" value="NZ_FRXN01000004.1"/>
</dbReference>
<dbReference type="GO" id="GO:0005975">
    <property type="term" value="P:carbohydrate metabolic process"/>
    <property type="evidence" value="ECO:0007669"/>
    <property type="project" value="InterPro"/>
</dbReference>
<dbReference type="InterPro" id="IPR054363">
    <property type="entry name" value="GH95_cat"/>
</dbReference>
<evidence type="ECO:0000259" key="1">
    <source>
        <dbReference type="Pfam" id="PF14498"/>
    </source>
</evidence>
<dbReference type="EMBL" id="FRXN01000004">
    <property type="protein sequence ID" value="SHO63721.1"/>
    <property type="molecule type" value="Genomic_DNA"/>
</dbReference>
<keyword evidence="5" id="KW-1185">Reference proteome</keyword>
<dbReference type="SUPFAM" id="SSF48208">
    <property type="entry name" value="Six-hairpin glycosidases"/>
    <property type="match status" value="1"/>
</dbReference>
<sequence length="815" mass="91096">MKKPISISFIAHLLFYFIPVLFGYSQDHTIYFKTPAKNFTESLPIGNGSLGAMIFGNPNRERLILNEKSLWSGGMQDADREDANQYLEQIQNLLLEGKNKEAQDLLQANFVSKGVGSGNAKGAKEHYGAYQTLGDLWITWKDTLSEVREYSRILNLVEAIATVNWDRNGNKISQEFYSSIPDQVMIIRVSSEKSNGLNFSLGLDRKENAKVTIEEGNRLQMVGQLPNKDLPGMKFASLVQVIPSNGQLSQIDNQIKISESSEVFIIIAAATDYSLQNPASRDGNPLEKVKSRINSFRLDGAKERHLKAFQAWYNRNSLKMDTSNPVVQSMSTPERLKNYSQGGKDAQLPVLYYNYGKYLLISSSQPGELPSNLQGIWAQEYQTPWNGDYHIDINVQMNYWLAEPMGYGELAEPLHKFTYNLMENGAKTAKAYYNAPGWVAHVISNPWLYTSPGEGASWGSTMTGGAWLTEHIWEHFRYTGDTLFLKEYYPVLKGASEFLAAVLIKEPKHGYYVTAPSNSPENSYLMPDGFRGFTAMGPTIDMQIARELFGNTIQAAEILGIDQDLVRDLKEKRKNLAPNSIGAKGDLNEWLEDWEDAEPQHRHVSHLYGLHPYDEITPWDTPDLAEAVKKTLAIRGDDGTGWSRAWKINFWARLGDGDHALVLLKKLLDPVTDDGEKIVMQKGGTYSNLFCAHPPFQIDGNFGGTVGIIEMLFQSHGNEETIRLLPALPSDSDWQSGSMKGMHARGGFVVDFSWEKGKIMEGQITSNLGKSCSFLVPSGMKIKDAQGKIIAENSGDQADIFYFPTQAGGTYLLSK</sequence>
<dbReference type="Pfam" id="PF14498">
    <property type="entry name" value="Glyco_hyd_65N_2"/>
    <property type="match status" value="1"/>
</dbReference>
<dbReference type="PANTHER" id="PTHR31084:SF0">
    <property type="entry name" value="ALPHA-L-FUCOSIDASE 2"/>
    <property type="match status" value="1"/>
</dbReference>
<dbReference type="InterPro" id="IPR016518">
    <property type="entry name" value="Alpha-L-fucosidase"/>
</dbReference>
<organism evidence="4 5">
    <name type="scientific">Algoriphagus zhangzhouensis</name>
    <dbReference type="NCBI Taxonomy" id="1073327"/>
    <lineage>
        <taxon>Bacteria</taxon>
        <taxon>Pseudomonadati</taxon>
        <taxon>Bacteroidota</taxon>
        <taxon>Cytophagia</taxon>
        <taxon>Cytophagales</taxon>
        <taxon>Cyclobacteriaceae</taxon>
        <taxon>Algoriphagus</taxon>
    </lineage>
</organism>
<feature type="domain" description="Alpha fucosidase A-like C-terminal" evidence="2">
    <location>
        <begin position="714"/>
        <end position="812"/>
    </location>
</feature>
<dbReference type="STRING" id="1073327.SAMN04488108_2883"/>
<evidence type="ECO:0000259" key="2">
    <source>
        <dbReference type="Pfam" id="PF21307"/>
    </source>
</evidence>
<dbReference type="GO" id="GO:0004560">
    <property type="term" value="F:alpha-L-fucosidase activity"/>
    <property type="evidence" value="ECO:0007669"/>
    <property type="project" value="InterPro"/>
</dbReference>
<dbReference type="OrthoDB" id="9802600at2"/>
<evidence type="ECO:0000313" key="5">
    <source>
        <dbReference type="Proteomes" id="UP000184609"/>
    </source>
</evidence>
<reference evidence="5" key="1">
    <citation type="submission" date="2016-12" db="EMBL/GenBank/DDBJ databases">
        <authorList>
            <person name="Varghese N."/>
            <person name="Submissions S."/>
        </authorList>
    </citation>
    <scope>NUCLEOTIDE SEQUENCE [LARGE SCALE GENOMIC DNA]</scope>
    <source>
        <strain evidence="5">DSM 25035</strain>
    </source>
</reference>
<dbReference type="Pfam" id="PF22124">
    <property type="entry name" value="Glyco_hydro_95_cat"/>
    <property type="match status" value="1"/>
</dbReference>
<protein>
    <submittedName>
        <fullName evidence="4">Alpha-L-fucosidase 2</fullName>
    </submittedName>
</protein>
<feature type="domain" description="Glycosyl hydrolase family 95 N-terminal" evidence="1">
    <location>
        <begin position="31"/>
        <end position="274"/>
    </location>
</feature>
<dbReference type="Pfam" id="PF21307">
    <property type="entry name" value="Glyco_hydro_95_C"/>
    <property type="match status" value="1"/>
</dbReference>
<name>A0A1M7ZFN9_9BACT</name>
<accession>A0A1M7ZFN9</accession>
<feature type="domain" description="Glycosyl hydrolase family 95 catalytic" evidence="3">
    <location>
        <begin position="301"/>
        <end position="712"/>
    </location>
</feature>
<proteinExistence type="predicted"/>
<dbReference type="PANTHER" id="PTHR31084">
    <property type="entry name" value="ALPHA-L-FUCOSIDASE 2"/>
    <property type="match status" value="1"/>
</dbReference>
<gene>
    <name evidence="4" type="ORF">SAMN04488108_2883</name>
</gene>
<evidence type="ECO:0000313" key="4">
    <source>
        <dbReference type="EMBL" id="SHO63721.1"/>
    </source>
</evidence>
<dbReference type="InterPro" id="IPR027414">
    <property type="entry name" value="GH95_N_dom"/>
</dbReference>
<dbReference type="InterPro" id="IPR049053">
    <property type="entry name" value="AFCA-like_C"/>
</dbReference>
<dbReference type="InterPro" id="IPR008928">
    <property type="entry name" value="6-hairpin_glycosidase_sf"/>
</dbReference>
<dbReference type="PIRSF" id="PIRSF007663">
    <property type="entry name" value="UCP007663"/>
    <property type="match status" value="1"/>
</dbReference>
<dbReference type="InterPro" id="IPR012341">
    <property type="entry name" value="6hp_glycosidase-like_sf"/>
</dbReference>
<evidence type="ECO:0000259" key="3">
    <source>
        <dbReference type="Pfam" id="PF22124"/>
    </source>
</evidence>
<dbReference type="Proteomes" id="UP000184609">
    <property type="component" value="Unassembled WGS sequence"/>
</dbReference>